<evidence type="ECO:0000256" key="3">
    <source>
        <dbReference type="RuleBase" id="RU003476"/>
    </source>
</evidence>
<evidence type="ECO:0000256" key="2">
    <source>
        <dbReference type="ARBA" id="ARBA00022801"/>
    </source>
</evidence>
<dbReference type="GO" id="GO:0035539">
    <property type="term" value="F:8-oxo-7,8-dihydrodeoxyguanosine triphosphate pyrophosphatase activity"/>
    <property type="evidence" value="ECO:0007669"/>
    <property type="project" value="UniProtKB-EC"/>
</dbReference>
<accession>A0ABN5AJK3</accession>
<dbReference type="CDD" id="cd02883">
    <property type="entry name" value="NUDIX_Hydrolase"/>
    <property type="match status" value="1"/>
</dbReference>
<protein>
    <submittedName>
        <fullName evidence="5">8-oxo-dGTP diphosphatase</fullName>
        <ecNumber evidence="5">3.6.1.55</ecNumber>
    </submittedName>
</protein>
<reference evidence="5 6" key="1">
    <citation type="submission" date="2017-06" db="EMBL/GenBank/DDBJ databases">
        <title>Genome sequence of Bacillus sonorensis strain SRCM101395.</title>
        <authorList>
            <person name="Cho S.H."/>
        </authorList>
    </citation>
    <scope>NUCLEOTIDE SEQUENCE [LARGE SCALE GENOMIC DNA]</scope>
    <source>
        <strain evidence="5 6">SRCM101395</strain>
    </source>
</reference>
<dbReference type="EC" id="3.6.1.55" evidence="5"/>
<dbReference type="PROSITE" id="PS51462">
    <property type="entry name" value="NUDIX"/>
    <property type="match status" value="1"/>
</dbReference>
<dbReference type="RefSeq" id="WP_006638839.1">
    <property type="nucleotide sequence ID" value="NZ_BORD01000009.1"/>
</dbReference>
<keyword evidence="2 3" id="KW-0378">Hydrolase</keyword>
<dbReference type="InterPro" id="IPR020084">
    <property type="entry name" value="NUDIX_hydrolase_CS"/>
</dbReference>
<evidence type="ECO:0000313" key="5">
    <source>
        <dbReference type="EMBL" id="ASB90886.1"/>
    </source>
</evidence>
<dbReference type="PANTHER" id="PTHR43046:SF2">
    <property type="entry name" value="8-OXO-DGTP DIPHOSPHATASE-RELATED"/>
    <property type="match status" value="1"/>
</dbReference>
<proteinExistence type="inferred from homology"/>
<dbReference type="EMBL" id="CP021920">
    <property type="protein sequence ID" value="ASB90886.1"/>
    <property type="molecule type" value="Genomic_DNA"/>
</dbReference>
<keyword evidence="6" id="KW-1185">Reference proteome</keyword>
<dbReference type="Gene3D" id="3.90.79.10">
    <property type="entry name" value="Nucleoside Triphosphate Pyrophosphohydrolase"/>
    <property type="match status" value="1"/>
</dbReference>
<dbReference type="InterPro" id="IPR000086">
    <property type="entry name" value="NUDIX_hydrolase_dom"/>
</dbReference>
<dbReference type="PANTHER" id="PTHR43046">
    <property type="entry name" value="GDP-MANNOSE MANNOSYL HYDROLASE"/>
    <property type="match status" value="1"/>
</dbReference>
<dbReference type="Proteomes" id="UP000196877">
    <property type="component" value="Chromosome"/>
</dbReference>
<comment type="cofactor">
    <cofactor evidence="1">
        <name>Mg(2+)</name>
        <dbReference type="ChEBI" id="CHEBI:18420"/>
    </cofactor>
</comment>
<dbReference type="GeneID" id="92851690"/>
<dbReference type="PRINTS" id="PR00502">
    <property type="entry name" value="NUDIXFAMILY"/>
</dbReference>
<dbReference type="InterPro" id="IPR020476">
    <property type="entry name" value="Nudix_hydrolase"/>
</dbReference>
<dbReference type="SUPFAM" id="SSF55811">
    <property type="entry name" value="Nudix"/>
    <property type="match status" value="1"/>
</dbReference>
<name>A0ABN5AJK3_9BACI</name>
<sequence>MNAVNTIGCFTIVENDEGKILLVKRKDVPLWDLPGGRLDKHEHPETCAIREMKEETGYHVSIERKIGEYYQPDCRDMQYIYTGKLLGGEPLKEGDETAKIGWFHPSRLPLFMVPHRRKQINHFSKQPSTLIKETLITPYVIKLLRKRV</sequence>
<feature type="domain" description="Nudix hydrolase" evidence="4">
    <location>
        <begin position="2"/>
        <end position="126"/>
    </location>
</feature>
<comment type="similarity">
    <text evidence="3">Belongs to the Nudix hydrolase family.</text>
</comment>
<dbReference type="PROSITE" id="PS00893">
    <property type="entry name" value="NUDIX_BOX"/>
    <property type="match status" value="1"/>
</dbReference>
<evidence type="ECO:0000256" key="1">
    <source>
        <dbReference type="ARBA" id="ARBA00001946"/>
    </source>
</evidence>
<evidence type="ECO:0000259" key="4">
    <source>
        <dbReference type="PROSITE" id="PS51462"/>
    </source>
</evidence>
<evidence type="ECO:0000313" key="6">
    <source>
        <dbReference type="Proteomes" id="UP000196877"/>
    </source>
</evidence>
<gene>
    <name evidence="5" type="ORF">S101395_04391</name>
</gene>
<dbReference type="InterPro" id="IPR015797">
    <property type="entry name" value="NUDIX_hydrolase-like_dom_sf"/>
</dbReference>
<organism evidence="5 6">
    <name type="scientific">Bacillus sonorensis</name>
    <dbReference type="NCBI Taxonomy" id="119858"/>
    <lineage>
        <taxon>Bacteria</taxon>
        <taxon>Bacillati</taxon>
        <taxon>Bacillota</taxon>
        <taxon>Bacilli</taxon>
        <taxon>Bacillales</taxon>
        <taxon>Bacillaceae</taxon>
        <taxon>Bacillus</taxon>
    </lineage>
</organism>
<dbReference type="Pfam" id="PF00293">
    <property type="entry name" value="NUDIX"/>
    <property type="match status" value="1"/>
</dbReference>